<dbReference type="InterPro" id="IPR044725">
    <property type="entry name" value="CBSX3_CBS_dom"/>
</dbReference>
<dbReference type="SUPFAM" id="SSF54631">
    <property type="entry name" value="CBS-domain pair"/>
    <property type="match status" value="1"/>
</dbReference>
<dbReference type="InterPro" id="IPR051257">
    <property type="entry name" value="Diverse_CBS-Domain"/>
</dbReference>
<evidence type="ECO:0000259" key="3">
    <source>
        <dbReference type="PROSITE" id="PS51371"/>
    </source>
</evidence>
<dbReference type="InterPro" id="IPR000644">
    <property type="entry name" value="CBS_dom"/>
</dbReference>
<keyword evidence="5" id="KW-1185">Reference proteome</keyword>
<proteinExistence type="predicted"/>
<dbReference type="InterPro" id="IPR046342">
    <property type="entry name" value="CBS_dom_sf"/>
</dbReference>
<dbReference type="RefSeq" id="WP_092605746.1">
    <property type="nucleotide sequence ID" value="NZ_FMYF01000001.1"/>
</dbReference>
<feature type="domain" description="CBS" evidence="3">
    <location>
        <begin position="7"/>
        <end position="69"/>
    </location>
</feature>
<dbReference type="SMART" id="SM00116">
    <property type="entry name" value="CBS"/>
    <property type="match status" value="2"/>
</dbReference>
<keyword evidence="1 2" id="KW-0129">CBS domain</keyword>
<evidence type="ECO:0000256" key="1">
    <source>
        <dbReference type="ARBA" id="ARBA00023122"/>
    </source>
</evidence>
<name>A0A1G6GDM1_9ACTN</name>
<evidence type="ECO:0000313" key="4">
    <source>
        <dbReference type="EMBL" id="SDB80091.1"/>
    </source>
</evidence>
<organism evidence="4 5">
    <name type="scientific">Raineyella antarctica</name>
    <dbReference type="NCBI Taxonomy" id="1577474"/>
    <lineage>
        <taxon>Bacteria</taxon>
        <taxon>Bacillati</taxon>
        <taxon>Actinomycetota</taxon>
        <taxon>Actinomycetes</taxon>
        <taxon>Propionibacteriales</taxon>
        <taxon>Propionibacteriaceae</taxon>
        <taxon>Raineyella</taxon>
    </lineage>
</organism>
<dbReference type="Proteomes" id="UP000199086">
    <property type="component" value="Unassembled WGS sequence"/>
</dbReference>
<accession>A0A1G6GDM1</accession>
<dbReference type="STRING" id="1577474.GA0111570_101366"/>
<dbReference type="AlphaFoldDB" id="A0A1G6GDM1"/>
<evidence type="ECO:0000256" key="2">
    <source>
        <dbReference type="PROSITE-ProRule" id="PRU00703"/>
    </source>
</evidence>
<reference evidence="4 5" key="1">
    <citation type="submission" date="2016-06" db="EMBL/GenBank/DDBJ databases">
        <authorList>
            <person name="Olsen C.W."/>
            <person name="Carey S."/>
            <person name="Hinshaw L."/>
            <person name="Karasin A.I."/>
        </authorList>
    </citation>
    <scope>NUCLEOTIDE SEQUENCE [LARGE SCALE GENOMIC DNA]</scope>
    <source>
        <strain evidence="4 5">LZ-22</strain>
    </source>
</reference>
<dbReference type="OrthoDB" id="9807125at2"/>
<dbReference type="EMBL" id="FMYF01000001">
    <property type="protein sequence ID" value="SDB80091.1"/>
    <property type="molecule type" value="Genomic_DNA"/>
</dbReference>
<dbReference type="CDD" id="cd04623">
    <property type="entry name" value="CBS_pair_bac_euk"/>
    <property type="match status" value="1"/>
</dbReference>
<dbReference type="Pfam" id="PF00571">
    <property type="entry name" value="CBS"/>
    <property type="match status" value="2"/>
</dbReference>
<dbReference type="Gene3D" id="3.10.580.10">
    <property type="entry name" value="CBS-domain"/>
    <property type="match status" value="1"/>
</dbReference>
<sequence>MRITDLLRRKGTDVVTLSPDATIADAVALLRDRGIGCIVIVGSDSPIVGLVSERDIARSVGTASPDSPVSGIMTADVVTCTPDTDVEVLAALMTDQRVRHIPVVQDGVMRGLVSIGDVVKAHVDELRAERDQLVAYVQS</sequence>
<feature type="domain" description="CBS" evidence="3">
    <location>
        <begin position="73"/>
        <end position="129"/>
    </location>
</feature>
<protein>
    <submittedName>
        <fullName evidence="4">CBS domain-containing protein</fullName>
    </submittedName>
</protein>
<dbReference type="PANTHER" id="PTHR43080">
    <property type="entry name" value="CBS DOMAIN-CONTAINING PROTEIN CBSX3, MITOCHONDRIAL"/>
    <property type="match status" value="1"/>
</dbReference>
<evidence type="ECO:0000313" key="5">
    <source>
        <dbReference type="Proteomes" id="UP000199086"/>
    </source>
</evidence>
<dbReference type="PANTHER" id="PTHR43080:SF2">
    <property type="entry name" value="CBS DOMAIN-CONTAINING PROTEIN"/>
    <property type="match status" value="1"/>
</dbReference>
<gene>
    <name evidence="4" type="ORF">GA0111570_101366</name>
</gene>
<dbReference type="PROSITE" id="PS51371">
    <property type="entry name" value="CBS"/>
    <property type="match status" value="2"/>
</dbReference>